<gene>
    <name evidence="2" type="ORF">F441_10696</name>
</gene>
<evidence type="ECO:0000313" key="2">
    <source>
        <dbReference type="EMBL" id="ETP14372.1"/>
    </source>
</evidence>
<feature type="region of interest" description="Disordered" evidence="1">
    <location>
        <begin position="148"/>
        <end position="169"/>
    </location>
</feature>
<dbReference type="AlphaFoldDB" id="W2WVM3"/>
<proteinExistence type="predicted"/>
<dbReference type="Proteomes" id="UP000018958">
    <property type="component" value="Unassembled WGS sequence"/>
</dbReference>
<sequence>MDVIKTIYTRSHALHSEGRGLNLELGCALDGKLKTEHYELPATLVKSYLLRAMKDAIKGARRVELIGGEFMLGLSLVTSSCWSCGRQQYVGDAATILVVLSLLNTSYLRDMTQYLFCNWLVTGSAREAWKEHDLPADGQLARGQLQHEKNETEGWENPTDSTDSTDARLRRRSQVASGRDWWRWMARWVEESRFEFAKDEVTSLGTGRVPESRNPCPRTR</sequence>
<evidence type="ECO:0000256" key="1">
    <source>
        <dbReference type="SAM" id="MobiDB-lite"/>
    </source>
</evidence>
<accession>W2WVM3</accession>
<comment type="caution">
    <text evidence="2">The sequence shown here is derived from an EMBL/GenBank/DDBJ whole genome shotgun (WGS) entry which is preliminary data.</text>
</comment>
<dbReference type="EMBL" id="ANIX01002134">
    <property type="protein sequence ID" value="ETP14372.1"/>
    <property type="molecule type" value="Genomic_DNA"/>
</dbReference>
<name>W2WVM3_PHYNI</name>
<protein>
    <submittedName>
        <fullName evidence="2">Uncharacterized protein</fullName>
    </submittedName>
</protein>
<reference evidence="2 3" key="1">
    <citation type="submission" date="2013-11" db="EMBL/GenBank/DDBJ databases">
        <title>The Genome Sequence of Phytophthora parasitica CJ01A1.</title>
        <authorList>
            <consortium name="The Broad Institute Genomics Platform"/>
            <person name="Russ C."/>
            <person name="Tyler B."/>
            <person name="Panabieres F."/>
            <person name="Shan W."/>
            <person name="Tripathy S."/>
            <person name="Grunwald N."/>
            <person name="Machado M."/>
            <person name="Johnson C.S."/>
            <person name="Walker B."/>
            <person name="Young S.K."/>
            <person name="Zeng Q."/>
            <person name="Gargeya S."/>
            <person name="Fitzgerald M."/>
            <person name="Haas B."/>
            <person name="Abouelleil A."/>
            <person name="Allen A.W."/>
            <person name="Alvarado L."/>
            <person name="Arachchi H.M."/>
            <person name="Berlin A.M."/>
            <person name="Chapman S.B."/>
            <person name="Gainer-Dewar J."/>
            <person name="Goldberg J."/>
            <person name="Griggs A."/>
            <person name="Gujja S."/>
            <person name="Hansen M."/>
            <person name="Howarth C."/>
            <person name="Imamovic A."/>
            <person name="Ireland A."/>
            <person name="Larimer J."/>
            <person name="McCowan C."/>
            <person name="Murphy C."/>
            <person name="Pearson M."/>
            <person name="Poon T.W."/>
            <person name="Priest M."/>
            <person name="Roberts A."/>
            <person name="Saif S."/>
            <person name="Shea T."/>
            <person name="Sisk P."/>
            <person name="Sykes S."/>
            <person name="Wortman J."/>
            <person name="Nusbaum C."/>
            <person name="Birren B."/>
        </authorList>
    </citation>
    <scope>NUCLEOTIDE SEQUENCE [LARGE SCALE GENOMIC DNA]</scope>
    <source>
        <strain evidence="2 3">CJ01A1</strain>
    </source>
</reference>
<evidence type="ECO:0000313" key="3">
    <source>
        <dbReference type="Proteomes" id="UP000018958"/>
    </source>
</evidence>
<organism evidence="2 3">
    <name type="scientific">Phytophthora nicotianae CJ01A1</name>
    <dbReference type="NCBI Taxonomy" id="1317063"/>
    <lineage>
        <taxon>Eukaryota</taxon>
        <taxon>Sar</taxon>
        <taxon>Stramenopiles</taxon>
        <taxon>Oomycota</taxon>
        <taxon>Peronosporomycetes</taxon>
        <taxon>Peronosporales</taxon>
        <taxon>Peronosporaceae</taxon>
        <taxon>Phytophthora</taxon>
    </lineage>
</organism>